<dbReference type="EMBL" id="MU004291">
    <property type="protein sequence ID" value="KAF2661929.1"/>
    <property type="molecule type" value="Genomic_DNA"/>
</dbReference>
<evidence type="ECO:0008006" key="4">
    <source>
        <dbReference type="Google" id="ProtNLM"/>
    </source>
</evidence>
<name>A0A6A6TPD8_9PLEO</name>
<dbReference type="AlphaFoldDB" id="A0A6A6TPD8"/>
<evidence type="ECO:0000313" key="3">
    <source>
        <dbReference type="Proteomes" id="UP000799324"/>
    </source>
</evidence>
<proteinExistence type="predicted"/>
<feature type="chain" id="PRO_5025601570" description="AA1-like domain-containing protein" evidence="1">
    <location>
        <begin position="18"/>
        <end position="174"/>
    </location>
</feature>
<protein>
    <recommendedName>
        <fullName evidence="4">AA1-like domain-containing protein</fullName>
    </recommendedName>
</protein>
<keyword evidence="3" id="KW-1185">Reference proteome</keyword>
<dbReference type="Proteomes" id="UP000799324">
    <property type="component" value="Unassembled WGS sequence"/>
</dbReference>
<gene>
    <name evidence="2" type="ORF">K491DRAFT_586409</name>
</gene>
<evidence type="ECO:0000256" key="1">
    <source>
        <dbReference type="SAM" id="SignalP"/>
    </source>
</evidence>
<dbReference type="OrthoDB" id="3763539at2759"/>
<reference evidence="2" key="1">
    <citation type="journal article" date="2020" name="Stud. Mycol.">
        <title>101 Dothideomycetes genomes: a test case for predicting lifestyles and emergence of pathogens.</title>
        <authorList>
            <person name="Haridas S."/>
            <person name="Albert R."/>
            <person name="Binder M."/>
            <person name="Bloem J."/>
            <person name="Labutti K."/>
            <person name="Salamov A."/>
            <person name="Andreopoulos B."/>
            <person name="Baker S."/>
            <person name="Barry K."/>
            <person name="Bills G."/>
            <person name="Bluhm B."/>
            <person name="Cannon C."/>
            <person name="Castanera R."/>
            <person name="Culley D."/>
            <person name="Daum C."/>
            <person name="Ezra D."/>
            <person name="Gonzalez J."/>
            <person name="Henrissat B."/>
            <person name="Kuo A."/>
            <person name="Liang C."/>
            <person name="Lipzen A."/>
            <person name="Lutzoni F."/>
            <person name="Magnuson J."/>
            <person name="Mondo S."/>
            <person name="Nolan M."/>
            <person name="Ohm R."/>
            <person name="Pangilinan J."/>
            <person name="Park H.-J."/>
            <person name="Ramirez L."/>
            <person name="Alfaro M."/>
            <person name="Sun H."/>
            <person name="Tritt A."/>
            <person name="Yoshinaga Y."/>
            <person name="Zwiers L.-H."/>
            <person name="Turgeon B."/>
            <person name="Goodwin S."/>
            <person name="Spatafora J."/>
            <person name="Crous P."/>
            <person name="Grigoriev I."/>
        </authorList>
    </citation>
    <scope>NUCLEOTIDE SEQUENCE</scope>
    <source>
        <strain evidence="2">CBS 122681</strain>
    </source>
</reference>
<evidence type="ECO:0000313" key="2">
    <source>
        <dbReference type="EMBL" id="KAF2661929.1"/>
    </source>
</evidence>
<feature type="signal peptide" evidence="1">
    <location>
        <begin position="1"/>
        <end position="17"/>
    </location>
</feature>
<organism evidence="2 3">
    <name type="scientific">Lophiostoma macrostomum CBS 122681</name>
    <dbReference type="NCBI Taxonomy" id="1314788"/>
    <lineage>
        <taxon>Eukaryota</taxon>
        <taxon>Fungi</taxon>
        <taxon>Dikarya</taxon>
        <taxon>Ascomycota</taxon>
        <taxon>Pezizomycotina</taxon>
        <taxon>Dothideomycetes</taxon>
        <taxon>Pleosporomycetidae</taxon>
        <taxon>Pleosporales</taxon>
        <taxon>Lophiostomataceae</taxon>
        <taxon>Lophiostoma</taxon>
    </lineage>
</organism>
<keyword evidence="1" id="KW-0732">Signal</keyword>
<accession>A0A6A6TPD8</accession>
<sequence length="174" mass="18752">MHILIPSLFLFPALCLASLLDNREAEPCAPTSYTITNFHYTAGPSGAPAQIVFDFQSAYANTSFIDDPALAGAVCNATAANGEIPNETECSTGRANLIFDLRAPQQNADFQIPHSWHCNGQQWQSSTHHKIDPLDCSTDAAGTLTCGSSTNVFVPEDVRRVCAHPECWPGGKRS</sequence>